<protein>
    <submittedName>
        <fullName evidence="1">Uncharacterized protein</fullName>
    </submittedName>
</protein>
<evidence type="ECO:0000313" key="2">
    <source>
        <dbReference type="Proteomes" id="UP001281761"/>
    </source>
</evidence>
<evidence type="ECO:0000313" key="1">
    <source>
        <dbReference type="EMBL" id="KAK2958528.1"/>
    </source>
</evidence>
<comment type="caution">
    <text evidence="1">The sequence shown here is derived from an EMBL/GenBank/DDBJ whole genome shotgun (WGS) entry which is preliminary data.</text>
</comment>
<sequence>MRQLRNGSESAQRGITVILLNLHPFIATNPSIVVAIATILLTENIVHHPNTGKNTTPGDDTHLLHPVFHRLLGGSRLQNENHLATLRPESLDKTVVHLVENNLRHPNVGLHSRKKIRNRMNPRVQTTFLTAFLDLPILTT</sequence>
<keyword evidence="2" id="KW-1185">Reference proteome</keyword>
<name>A0ABQ9Y460_9EUKA</name>
<accession>A0ABQ9Y460</accession>
<dbReference type="EMBL" id="JARBJD010000037">
    <property type="protein sequence ID" value="KAK2958528.1"/>
    <property type="molecule type" value="Genomic_DNA"/>
</dbReference>
<proteinExistence type="predicted"/>
<gene>
    <name evidence="1" type="ORF">BLNAU_6562</name>
</gene>
<dbReference type="Proteomes" id="UP001281761">
    <property type="component" value="Unassembled WGS sequence"/>
</dbReference>
<organism evidence="1 2">
    <name type="scientific">Blattamonas nauphoetae</name>
    <dbReference type="NCBI Taxonomy" id="2049346"/>
    <lineage>
        <taxon>Eukaryota</taxon>
        <taxon>Metamonada</taxon>
        <taxon>Preaxostyla</taxon>
        <taxon>Oxymonadida</taxon>
        <taxon>Blattamonas</taxon>
    </lineage>
</organism>
<reference evidence="1 2" key="1">
    <citation type="journal article" date="2022" name="bioRxiv">
        <title>Genomics of Preaxostyla Flagellates Illuminates Evolutionary Transitions and the Path Towards Mitochondrial Loss.</title>
        <authorList>
            <person name="Novak L.V.F."/>
            <person name="Treitli S.C."/>
            <person name="Pyrih J."/>
            <person name="Halakuc P."/>
            <person name="Pipaliya S.V."/>
            <person name="Vacek V."/>
            <person name="Brzon O."/>
            <person name="Soukal P."/>
            <person name="Eme L."/>
            <person name="Dacks J.B."/>
            <person name="Karnkowska A."/>
            <person name="Elias M."/>
            <person name="Hampl V."/>
        </authorList>
    </citation>
    <scope>NUCLEOTIDE SEQUENCE [LARGE SCALE GENOMIC DNA]</scope>
    <source>
        <strain evidence="1">NAU3</strain>
        <tissue evidence="1">Gut</tissue>
    </source>
</reference>